<dbReference type="EMBL" id="CP001124">
    <property type="protein sequence ID" value="ACH39110.1"/>
    <property type="molecule type" value="Genomic_DNA"/>
</dbReference>
<dbReference type="RefSeq" id="WP_012530531.1">
    <property type="nucleotide sequence ID" value="NC_011146.1"/>
</dbReference>
<evidence type="ECO:0000313" key="1">
    <source>
        <dbReference type="EMBL" id="ACH39110.1"/>
    </source>
</evidence>
<dbReference type="HOGENOM" id="CLU_137758_0_0_7"/>
<dbReference type="eggNOG" id="ENOG502ZB6Z">
    <property type="taxonomic scope" value="Bacteria"/>
</dbReference>
<reference evidence="1 2" key="2">
    <citation type="journal article" date="2010" name="BMC Genomics">
        <title>The genome of Geobacter bemidjiensis, exemplar for the subsurface clade of Geobacter species that predominate in Fe(III)-reducing subsurface environments.</title>
        <authorList>
            <person name="Aklujkar M."/>
            <person name="Young N.D."/>
            <person name="Holmes D."/>
            <person name="Chavan M."/>
            <person name="Risso C."/>
            <person name="Kiss H.E."/>
            <person name="Han C.S."/>
            <person name="Land M.L."/>
            <person name="Lovley D.R."/>
        </authorList>
    </citation>
    <scope>NUCLEOTIDE SEQUENCE [LARGE SCALE GENOMIC DNA]</scope>
    <source>
        <strain evidence="2">ATCC BAA-1014 / DSM 16622 / JCM 12645 / Bem</strain>
    </source>
</reference>
<organism evidence="1 2">
    <name type="scientific">Citrifermentans bemidjiense (strain ATCC BAA-1014 / DSM 16622 / JCM 12645 / Bem)</name>
    <name type="common">Geobacter bemidjiensis</name>
    <dbReference type="NCBI Taxonomy" id="404380"/>
    <lineage>
        <taxon>Bacteria</taxon>
        <taxon>Pseudomonadati</taxon>
        <taxon>Thermodesulfobacteriota</taxon>
        <taxon>Desulfuromonadia</taxon>
        <taxon>Geobacterales</taxon>
        <taxon>Geobacteraceae</taxon>
        <taxon>Citrifermentans</taxon>
    </lineage>
</organism>
<sequence length="128" mass="15342">MVSNESRIRFHAAFQQVLDELVTAVAKERERDPQNYKKSPQAKLLARVYKTIKDEVPADPQHPSFYQGETPGHVYRQWRRAKPDEQHRLFFKWDRESNAIIYAWMNSEVSLTKYRSHMDAYRAFRVKK</sequence>
<dbReference type="GO" id="GO:0004540">
    <property type="term" value="F:RNA nuclease activity"/>
    <property type="evidence" value="ECO:0007669"/>
    <property type="project" value="InterPro"/>
</dbReference>
<dbReference type="GO" id="GO:0110001">
    <property type="term" value="C:toxin-antitoxin complex"/>
    <property type="evidence" value="ECO:0007669"/>
    <property type="project" value="InterPro"/>
</dbReference>
<reference evidence="1 2" key="1">
    <citation type="submission" date="2008-07" db="EMBL/GenBank/DDBJ databases">
        <title>Complete sequence of Geobacter bemidjiensis BEM.</title>
        <authorList>
            <consortium name="US DOE Joint Genome Institute"/>
            <person name="Lucas S."/>
            <person name="Copeland A."/>
            <person name="Lapidus A."/>
            <person name="Glavina del Rio T."/>
            <person name="Dalin E."/>
            <person name="Tice H."/>
            <person name="Bruce D."/>
            <person name="Goodwin L."/>
            <person name="Pitluck S."/>
            <person name="Kiss H."/>
            <person name="Brettin T."/>
            <person name="Detter J.C."/>
            <person name="Han C."/>
            <person name="Kuske C.R."/>
            <person name="Schmutz J."/>
            <person name="Larimer F."/>
            <person name="Land M."/>
            <person name="Hauser L."/>
            <person name="Kyrpides N."/>
            <person name="Lykidis A."/>
            <person name="Lovley D."/>
            <person name="Richardson P."/>
        </authorList>
    </citation>
    <scope>NUCLEOTIDE SEQUENCE [LARGE SCALE GENOMIC DNA]</scope>
    <source>
        <strain evidence="2">ATCC BAA-1014 / DSM 16622 / JCM 12645 / Bem</strain>
    </source>
</reference>
<name>B5ECS5_CITBB</name>
<dbReference type="Pfam" id="PF11663">
    <property type="entry name" value="Toxin_YhaV"/>
    <property type="match status" value="1"/>
</dbReference>
<evidence type="ECO:0000313" key="2">
    <source>
        <dbReference type="Proteomes" id="UP000008825"/>
    </source>
</evidence>
<dbReference type="KEGG" id="gbm:Gbem_2097"/>
<keyword evidence="2" id="KW-1185">Reference proteome</keyword>
<protein>
    <submittedName>
        <fullName evidence="1">Toxin YhaV, RelE family</fullName>
    </submittedName>
</protein>
<dbReference type="Proteomes" id="UP000008825">
    <property type="component" value="Chromosome"/>
</dbReference>
<dbReference type="AlphaFoldDB" id="B5ECS5"/>
<accession>B5ECS5</accession>
<dbReference type="InterPro" id="IPR021679">
    <property type="entry name" value="Toxin_endonuclease_YhaV"/>
</dbReference>
<proteinExistence type="predicted"/>
<dbReference type="STRING" id="404380.Gbem_2097"/>
<dbReference type="OrthoDB" id="515905at2"/>
<gene>
    <name evidence="1" type="ordered locus">Gbem_2097</name>
</gene>